<dbReference type="SUPFAM" id="SSF55781">
    <property type="entry name" value="GAF domain-like"/>
    <property type="match status" value="1"/>
</dbReference>
<dbReference type="NCBIfam" id="TIGR00254">
    <property type="entry name" value="GGDEF"/>
    <property type="match status" value="1"/>
</dbReference>
<gene>
    <name evidence="3" type="ORF">CWE06_05425</name>
</gene>
<evidence type="ECO:0000313" key="4">
    <source>
        <dbReference type="Proteomes" id="UP000288212"/>
    </source>
</evidence>
<dbReference type="AlphaFoldDB" id="A0A432VW19"/>
<evidence type="ECO:0000259" key="1">
    <source>
        <dbReference type="PROSITE" id="PS50883"/>
    </source>
</evidence>
<dbReference type="Gene3D" id="3.30.70.270">
    <property type="match status" value="1"/>
</dbReference>
<evidence type="ECO:0000313" key="3">
    <source>
        <dbReference type="EMBL" id="RUO20743.1"/>
    </source>
</evidence>
<feature type="domain" description="GGDEF" evidence="2">
    <location>
        <begin position="192"/>
        <end position="340"/>
    </location>
</feature>
<sequence length="600" mass="66793">MAGNISAESMFLRLADALTRSGYSDFFNTLVLELGKILDVEYVLIADTVENPMTARTLALMSHGELLNNISYNLKGSPCETVPERESCAYEGGVAELFPDDHLLVELNVQSYIGMPLLTSDGRKLGILSAMSTQAVHFDELAREVLRIAAAQVGSELERSSQQEQIKALTYRDSLTGLTNRRGLHELLLDHHPETIFLADVRRFKAINDVYDSGVGDEVLRAVADRLRQYVSAETIVARVSSDEFAILPAAADLASQVTAGLSFIEQAEAYGREIALWFEAPILVDNNEFHIDFTIGCASQPAAMSEHDKTLTGAEILRRASVAVADAKARQQDFAFFNTSMMSAMEYRQLLFERFRKALREEQFELYYQPVFALDERKVVGAEALCRWYDDEFGWISPLDFIAIAETRGLMQSLGDWVLKEACRQLVAWNTAGHPLPGRLAVNISNKQLESNDVVERFQAITANVAKENLLLELTETAMMRAPELNSKRIRQLHDVGFHWAIDDFGTGYSSLSYLSQLKASVLKIDRSFVSKIGNNPQDESIIQAIIAMAKALQINLIAEGIETDAQLEYLTKHGCNDGQGYLLGRPVPASEFAQLWLT</sequence>
<dbReference type="Pfam" id="PF00990">
    <property type="entry name" value="GGDEF"/>
    <property type="match status" value="1"/>
</dbReference>
<dbReference type="InterPro" id="IPR050706">
    <property type="entry name" value="Cyclic-di-GMP_PDE-like"/>
</dbReference>
<dbReference type="Pfam" id="PF01590">
    <property type="entry name" value="GAF"/>
    <property type="match status" value="1"/>
</dbReference>
<dbReference type="InterPro" id="IPR029016">
    <property type="entry name" value="GAF-like_dom_sf"/>
</dbReference>
<protein>
    <submittedName>
        <fullName evidence="3">Histidine kinase</fullName>
    </submittedName>
</protein>
<dbReference type="Proteomes" id="UP000288212">
    <property type="component" value="Unassembled WGS sequence"/>
</dbReference>
<dbReference type="PANTHER" id="PTHR33121">
    <property type="entry name" value="CYCLIC DI-GMP PHOSPHODIESTERASE PDEF"/>
    <property type="match status" value="1"/>
</dbReference>
<organism evidence="3 4">
    <name type="scientific">Aliidiomarina haloalkalitolerans</name>
    <dbReference type="NCBI Taxonomy" id="859059"/>
    <lineage>
        <taxon>Bacteria</taxon>
        <taxon>Pseudomonadati</taxon>
        <taxon>Pseudomonadota</taxon>
        <taxon>Gammaproteobacteria</taxon>
        <taxon>Alteromonadales</taxon>
        <taxon>Idiomarinaceae</taxon>
        <taxon>Aliidiomarina</taxon>
    </lineage>
</organism>
<dbReference type="PROSITE" id="PS50883">
    <property type="entry name" value="EAL"/>
    <property type="match status" value="1"/>
</dbReference>
<dbReference type="SUPFAM" id="SSF141868">
    <property type="entry name" value="EAL domain-like"/>
    <property type="match status" value="1"/>
</dbReference>
<dbReference type="OrthoDB" id="9804951at2"/>
<dbReference type="InterPro" id="IPR003018">
    <property type="entry name" value="GAF"/>
</dbReference>
<dbReference type="PANTHER" id="PTHR33121:SF70">
    <property type="entry name" value="SIGNALING PROTEIN YKOW"/>
    <property type="match status" value="1"/>
</dbReference>
<dbReference type="EMBL" id="PIPI01000002">
    <property type="protein sequence ID" value="RUO20743.1"/>
    <property type="molecule type" value="Genomic_DNA"/>
</dbReference>
<keyword evidence="3" id="KW-0808">Transferase</keyword>
<dbReference type="SUPFAM" id="SSF55073">
    <property type="entry name" value="Nucleotide cyclase"/>
    <property type="match status" value="1"/>
</dbReference>
<accession>A0A432VW19</accession>
<dbReference type="InterPro" id="IPR029787">
    <property type="entry name" value="Nucleotide_cyclase"/>
</dbReference>
<dbReference type="Gene3D" id="3.30.450.40">
    <property type="match status" value="1"/>
</dbReference>
<dbReference type="CDD" id="cd01949">
    <property type="entry name" value="GGDEF"/>
    <property type="match status" value="1"/>
</dbReference>
<name>A0A432VW19_9GAMM</name>
<dbReference type="SMART" id="SM00065">
    <property type="entry name" value="GAF"/>
    <property type="match status" value="1"/>
</dbReference>
<evidence type="ECO:0000259" key="2">
    <source>
        <dbReference type="PROSITE" id="PS50887"/>
    </source>
</evidence>
<proteinExistence type="predicted"/>
<dbReference type="InterPro" id="IPR000160">
    <property type="entry name" value="GGDEF_dom"/>
</dbReference>
<dbReference type="PROSITE" id="PS50887">
    <property type="entry name" value="GGDEF"/>
    <property type="match status" value="1"/>
</dbReference>
<keyword evidence="4" id="KW-1185">Reference proteome</keyword>
<keyword evidence="3" id="KW-0418">Kinase</keyword>
<dbReference type="SMART" id="SM00052">
    <property type="entry name" value="EAL"/>
    <property type="match status" value="1"/>
</dbReference>
<dbReference type="CDD" id="cd01948">
    <property type="entry name" value="EAL"/>
    <property type="match status" value="1"/>
</dbReference>
<comment type="caution">
    <text evidence="3">The sequence shown here is derived from an EMBL/GenBank/DDBJ whole genome shotgun (WGS) entry which is preliminary data.</text>
</comment>
<dbReference type="InterPro" id="IPR001633">
    <property type="entry name" value="EAL_dom"/>
</dbReference>
<dbReference type="SMART" id="SM00267">
    <property type="entry name" value="GGDEF"/>
    <property type="match status" value="1"/>
</dbReference>
<dbReference type="InterPro" id="IPR043128">
    <property type="entry name" value="Rev_trsase/Diguanyl_cyclase"/>
</dbReference>
<feature type="domain" description="EAL" evidence="1">
    <location>
        <begin position="349"/>
        <end position="600"/>
    </location>
</feature>
<reference evidence="3 4" key="1">
    <citation type="journal article" date="2011" name="Front. Microbiol.">
        <title>Genomic signatures of strain selection and enhancement in Bacillus atrophaeus var. globigii, a historical biowarfare simulant.</title>
        <authorList>
            <person name="Gibbons H.S."/>
            <person name="Broomall S.M."/>
            <person name="McNew L.A."/>
            <person name="Daligault H."/>
            <person name="Chapman C."/>
            <person name="Bruce D."/>
            <person name="Karavis M."/>
            <person name="Krepps M."/>
            <person name="McGregor P.A."/>
            <person name="Hong C."/>
            <person name="Park K.H."/>
            <person name="Akmal A."/>
            <person name="Feldman A."/>
            <person name="Lin J.S."/>
            <person name="Chang W.E."/>
            <person name="Higgs B.W."/>
            <person name="Demirev P."/>
            <person name="Lindquist J."/>
            <person name="Liem A."/>
            <person name="Fochler E."/>
            <person name="Read T.D."/>
            <person name="Tapia R."/>
            <person name="Johnson S."/>
            <person name="Bishop-Lilly K.A."/>
            <person name="Detter C."/>
            <person name="Han C."/>
            <person name="Sozhamannan S."/>
            <person name="Rosenzweig C.N."/>
            <person name="Skowronski E.W."/>
        </authorList>
    </citation>
    <scope>NUCLEOTIDE SEQUENCE [LARGE SCALE GENOMIC DNA]</scope>
    <source>
        <strain evidence="3 4">AK5</strain>
    </source>
</reference>
<dbReference type="Gene3D" id="3.20.20.450">
    <property type="entry name" value="EAL domain"/>
    <property type="match status" value="1"/>
</dbReference>
<dbReference type="RefSeq" id="WP_126791940.1">
    <property type="nucleotide sequence ID" value="NZ_PIPI01000002.1"/>
</dbReference>
<dbReference type="InterPro" id="IPR035919">
    <property type="entry name" value="EAL_sf"/>
</dbReference>
<dbReference type="GO" id="GO:0016301">
    <property type="term" value="F:kinase activity"/>
    <property type="evidence" value="ECO:0007669"/>
    <property type="project" value="UniProtKB-KW"/>
</dbReference>
<dbReference type="GO" id="GO:0071111">
    <property type="term" value="F:cyclic-guanylate-specific phosphodiesterase activity"/>
    <property type="evidence" value="ECO:0007669"/>
    <property type="project" value="InterPro"/>
</dbReference>
<dbReference type="Pfam" id="PF00563">
    <property type="entry name" value="EAL"/>
    <property type="match status" value="1"/>
</dbReference>